<dbReference type="Proteomes" id="UP000186720">
    <property type="component" value="Unassembled WGS sequence"/>
</dbReference>
<evidence type="ECO:0000313" key="4">
    <source>
        <dbReference type="Proteomes" id="UP000186720"/>
    </source>
</evidence>
<evidence type="ECO:0000313" key="3">
    <source>
        <dbReference type="EMBL" id="OKS89415.1"/>
    </source>
</evidence>
<dbReference type="Pfam" id="PF08327">
    <property type="entry name" value="AHSA1"/>
    <property type="match status" value="1"/>
</dbReference>
<dbReference type="InterPro" id="IPR013538">
    <property type="entry name" value="ASHA1/2-like_C"/>
</dbReference>
<dbReference type="InterPro" id="IPR023393">
    <property type="entry name" value="START-like_dom_sf"/>
</dbReference>
<dbReference type="EMBL" id="MPPL01000001">
    <property type="protein sequence ID" value="OKS89415.1"/>
    <property type="molecule type" value="Genomic_DNA"/>
</dbReference>
<evidence type="ECO:0000259" key="2">
    <source>
        <dbReference type="Pfam" id="PF08327"/>
    </source>
</evidence>
<dbReference type="SUPFAM" id="SSF55961">
    <property type="entry name" value="Bet v1-like"/>
    <property type="match status" value="1"/>
</dbReference>
<protein>
    <recommendedName>
        <fullName evidence="2">Activator of Hsp90 ATPase homologue 1/2-like C-terminal domain-containing protein</fullName>
    </recommendedName>
</protein>
<organism evidence="3 4">
    <name type="scientific">Mucilaginibacter polytrichastri</name>
    <dbReference type="NCBI Taxonomy" id="1302689"/>
    <lineage>
        <taxon>Bacteria</taxon>
        <taxon>Pseudomonadati</taxon>
        <taxon>Bacteroidota</taxon>
        <taxon>Sphingobacteriia</taxon>
        <taxon>Sphingobacteriales</taxon>
        <taxon>Sphingobacteriaceae</taxon>
        <taxon>Mucilaginibacter</taxon>
    </lineage>
</organism>
<keyword evidence="4" id="KW-1185">Reference proteome</keyword>
<sequence>MKRSIRYEKTYPHPPEKLWKLIADSKILSEWLMPNDLLPVVGHKFTFKTKPGPGFDGIVYCVVLEVVVNEKLVYSWTGGPIKNSMVSWTLTALNGETHLLFEHTGFEGLAPVAISFLLGRGWKKNIYKLFDQRLKLIR</sequence>
<feature type="domain" description="Activator of Hsp90 ATPase homologue 1/2-like C-terminal" evidence="2">
    <location>
        <begin position="13"/>
        <end position="112"/>
    </location>
</feature>
<proteinExistence type="inferred from homology"/>
<name>A0A1Q6A5X8_9SPHI</name>
<gene>
    <name evidence="3" type="ORF">RG47T_4899</name>
</gene>
<dbReference type="CDD" id="cd07814">
    <property type="entry name" value="SRPBCC_CalC_Aha1-like"/>
    <property type="match status" value="1"/>
</dbReference>
<dbReference type="AlphaFoldDB" id="A0A1Q6A5X8"/>
<reference evidence="3 4" key="1">
    <citation type="submission" date="2016-11" db="EMBL/GenBank/DDBJ databases">
        <title>Whole Genome Sequencing of Mucilaginibacter polytrichastri RG4-7(T) isolated from the moss sample.</title>
        <authorList>
            <person name="Li Y."/>
        </authorList>
    </citation>
    <scope>NUCLEOTIDE SEQUENCE [LARGE SCALE GENOMIC DNA]</scope>
    <source>
        <strain evidence="3 4">RG4-7</strain>
    </source>
</reference>
<evidence type="ECO:0000256" key="1">
    <source>
        <dbReference type="ARBA" id="ARBA00006817"/>
    </source>
</evidence>
<accession>A0A1Q6A5X8</accession>
<comment type="similarity">
    <text evidence="1">Belongs to the AHA1 family.</text>
</comment>
<dbReference type="Gene3D" id="3.30.530.20">
    <property type="match status" value="1"/>
</dbReference>
<dbReference type="STRING" id="1302689.RG47T_4899"/>
<dbReference type="RefSeq" id="WP_074492422.1">
    <property type="nucleotide sequence ID" value="NZ_FPAM01000003.1"/>
</dbReference>
<comment type="caution">
    <text evidence="3">The sequence shown here is derived from an EMBL/GenBank/DDBJ whole genome shotgun (WGS) entry which is preliminary data.</text>
</comment>
<dbReference type="OrthoDB" id="2355173at2"/>